<dbReference type="AlphaFoldDB" id="A0A975GKQ0"/>
<sequence length="39" mass="4892">MIKYNEFLCLSSRKKYVLKLRTVTDRNMQETKFFYSFFD</sequence>
<accession>A0A975GKQ0</accession>
<dbReference type="EMBL" id="CP061800">
    <property type="protein sequence ID" value="QTA84028.1"/>
    <property type="molecule type" value="Genomic_DNA"/>
</dbReference>
<evidence type="ECO:0000313" key="1">
    <source>
        <dbReference type="EMBL" id="QTA84028.1"/>
    </source>
</evidence>
<reference evidence="1" key="1">
    <citation type="journal article" date="2021" name="Microb. Physiol.">
        <title>Proteogenomic Insights into the Physiology of Marine, Sulfate-Reducing, Filamentous Desulfonema limicola and Desulfonema magnum.</title>
        <authorList>
            <person name="Schnaars V."/>
            <person name="Wohlbrand L."/>
            <person name="Scheve S."/>
            <person name="Hinrichs C."/>
            <person name="Reinhardt R."/>
            <person name="Rabus R."/>
        </authorList>
    </citation>
    <scope>NUCLEOTIDE SEQUENCE</scope>
    <source>
        <strain evidence="1">4be13</strain>
    </source>
</reference>
<dbReference type="Proteomes" id="UP000663722">
    <property type="component" value="Chromosome"/>
</dbReference>
<protein>
    <submittedName>
        <fullName evidence="1">Uncharacterized protein</fullName>
    </submittedName>
</protein>
<organism evidence="1 2">
    <name type="scientific">Desulfonema magnum</name>
    <dbReference type="NCBI Taxonomy" id="45655"/>
    <lineage>
        <taxon>Bacteria</taxon>
        <taxon>Pseudomonadati</taxon>
        <taxon>Thermodesulfobacteriota</taxon>
        <taxon>Desulfobacteria</taxon>
        <taxon>Desulfobacterales</taxon>
        <taxon>Desulfococcaceae</taxon>
        <taxon>Desulfonema</taxon>
    </lineage>
</organism>
<gene>
    <name evidence="1" type="ORF">dnm_000200</name>
</gene>
<name>A0A975GKQ0_9BACT</name>
<dbReference type="KEGG" id="dmm:dnm_000200"/>
<proteinExistence type="predicted"/>
<evidence type="ECO:0000313" key="2">
    <source>
        <dbReference type="Proteomes" id="UP000663722"/>
    </source>
</evidence>
<keyword evidence="2" id="KW-1185">Reference proteome</keyword>